<dbReference type="Proteomes" id="UP000235371">
    <property type="component" value="Unassembled WGS sequence"/>
</dbReference>
<dbReference type="RefSeq" id="XP_024728617.1">
    <property type="nucleotide sequence ID" value="XM_024871283.1"/>
</dbReference>
<keyword evidence="3" id="KW-1185">Reference proteome</keyword>
<name>A0A2J6SLR2_9HELO</name>
<dbReference type="GeneID" id="36579365"/>
<organism evidence="2 3">
    <name type="scientific">Hyaloscypha bicolor E</name>
    <dbReference type="NCBI Taxonomy" id="1095630"/>
    <lineage>
        <taxon>Eukaryota</taxon>
        <taxon>Fungi</taxon>
        <taxon>Dikarya</taxon>
        <taxon>Ascomycota</taxon>
        <taxon>Pezizomycotina</taxon>
        <taxon>Leotiomycetes</taxon>
        <taxon>Helotiales</taxon>
        <taxon>Hyaloscyphaceae</taxon>
        <taxon>Hyaloscypha</taxon>
        <taxon>Hyaloscypha bicolor</taxon>
    </lineage>
</organism>
<sequence>MDTTISTTETYNDPRVKAAAFREHADMPYLSRPESQNNSMTVPVYVFTEFTEYGNYTRETVYTRPSTEQPATTSEPNSWKRKFSLPAPIKKAHSEKKRPADLMDEEPSPQRSPGSGSKRFFPASYFHRPSIIRRNAWIGNPKREEIGECEQADATMTGIEQFALPGPALAVRDPQPEPAGTTQQRPVERINVSATQEERPRKMARLSPLASVPSL</sequence>
<feature type="compositionally biased region" description="Polar residues" evidence="1">
    <location>
        <begin position="61"/>
        <end position="77"/>
    </location>
</feature>
<proteinExistence type="predicted"/>
<evidence type="ECO:0000256" key="1">
    <source>
        <dbReference type="SAM" id="MobiDB-lite"/>
    </source>
</evidence>
<dbReference type="EMBL" id="KZ613912">
    <property type="protein sequence ID" value="PMD51713.1"/>
    <property type="molecule type" value="Genomic_DNA"/>
</dbReference>
<evidence type="ECO:0000313" key="2">
    <source>
        <dbReference type="EMBL" id="PMD51713.1"/>
    </source>
</evidence>
<dbReference type="OrthoDB" id="10287252at2759"/>
<dbReference type="InParanoid" id="A0A2J6SLR2"/>
<dbReference type="AlphaFoldDB" id="A0A2J6SLR2"/>
<evidence type="ECO:0000313" key="3">
    <source>
        <dbReference type="Proteomes" id="UP000235371"/>
    </source>
</evidence>
<protein>
    <submittedName>
        <fullName evidence="2">Uncharacterized protein</fullName>
    </submittedName>
</protein>
<accession>A0A2J6SLR2</accession>
<feature type="region of interest" description="Disordered" evidence="1">
    <location>
        <begin position="61"/>
        <end position="121"/>
    </location>
</feature>
<gene>
    <name evidence="2" type="ORF">K444DRAFT_237898</name>
</gene>
<feature type="region of interest" description="Disordered" evidence="1">
    <location>
        <begin position="165"/>
        <end position="215"/>
    </location>
</feature>
<reference evidence="2 3" key="1">
    <citation type="submission" date="2016-04" db="EMBL/GenBank/DDBJ databases">
        <title>A degradative enzymes factory behind the ericoid mycorrhizal symbiosis.</title>
        <authorList>
            <consortium name="DOE Joint Genome Institute"/>
            <person name="Martino E."/>
            <person name="Morin E."/>
            <person name="Grelet G."/>
            <person name="Kuo A."/>
            <person name="Kohler A."/>
            <person name="Daghino S."/>
            <person name="Barry K."/>
            <person name="Choi C."/>
            <person name="Cichocki N."/>
            <person name="Clum A."/>
            <person name="Copeland A."/>
            <person name="Hainaut M."/>
            <person name="Haridas S."/>
            <person name="Labutti K."/>
            <person name="Lindquist E."/>
            <person name="Lipzen A."/>
            <person name="Khouja H.-R."/>
            <person name="Murat C."/>
            <person name="Ohm R."/>
            <person name="Olson A."/>
            <person name="Spatafora J."/>
            <person name="Veneault-Fourrey C."/>
            <person name="Henrissat B."/>
            <person name="Grigoriev I."/>
            <person name="Martin F."/>
            <person name="Perotto S."/>
        </authorList>
    </citation>
    <scope>NUCLEOTIDE SEQUENCE [LARGE SCALE GENOMIC DNA]</scope>
    <source>
        <strain evidence="2 3">E</strain>
    </source>
</reference>